<evidence type="ECO:0000256" key="2">
    <source>
        <dbReference type="ARBA" id="ARBA00006301"/>
    </source>
</evidence>
<reference evidence="10" key="1">
    <citation type="submission" date="2018-09" db="EMBL/GenBank/DDBJ databases">
        <title>whole genome sequence of T. equiperdum IVM-t1 strain.</title>
        <authorList>
            <person name="Suganuma K."/>
        </authorList>
    </citation>
    <scope>NUCLEOTIDE SEQUENCE [LARGE SCALE GENOMIC DNA]</scope>
    <source>
        <strain evidence="10">IVM-t1</strain>
    </source>
</reference>
<evidence type="ECO:0000256" key="6">
    <source>
        <dbReference type="ARBA" id="ARBA00022691"/>
    </source>
</evidence>
<dbReference type="GO" id="GO:0032259">
    <property type="term" value="P:methylation"/>
    <property type="evidence" value="ECO:0007669"/>
    <property type="project" value="UniProtKB-KW"/>
</dbReference>
<dbReference type="InterPro" id="IPR042036">
    <property type="entry name" value="RRP8_N"/>
</dbReference>
<feature type="compositionally biased region" description="Basic and acidic residues" evidence="9">
    <location>
        <begin position="64"/>
        <end position="82"/>
    </location>
</feature>
<evidence type="ECO:0000313" key="10">
    <source>
        <dbReference type="EMBL" id="RHW74381.1"/>
    </source>
</evidence>
<feature type="region of interest" description="Disordered" evidence="9">
    <location>
        <begin position="1"/>
        <end position="124"/>
    </location>
</feature>
<dbReference type="Pfam" id="PF05148">
    <property type="entry name" value="Methyltransf_8"/>
    <property type="match status" value="1"/>
</dbReference>
<keyword evidence="3 8" id="KW-0698">rRNA processing</keyword>
<comment type="similarity">
    <text evidence="2 8">Belongs to the methyltransferase superfamily. RRP8 family.</text>
</comment>
<keyword evidence="5 8" id="KW-0808">Transferase</keyword>
<dbReference type="Proteomes" id="UP000266743">
    <property type="component" value="Chromosome 1"/>
</dbReference>
<evidence type="ECO:0000256" key="7">
    <source>
        <dbReference type="ARBA" id="ARBA00023242"/>
    </source>
</evidence>
<dbReference type="Gene3D" id="3.40.50.150">
    <property type="entry name" value="Vaccinia Virus protein VP39"/>
    <property type="match status" value="1"/>
</dbReference>
<evidence type="ECO:0000256" key="1">
    <source>
        <dbReference type="ARBA" id="ARBA00004604"/>
    </source>
</evidence>
<organism evidence="10">
    <name type="scientific">Trypanosoma brucei equiperdum</name>
    <dbReference type="NCBI Taxonomy" id="630700"/>
    <lineage>
        <taxon>Eukaryota</taxon>
        <taxon>Discoba</taxon>
        <taxon>Euglenozoa</taxon>
        <taxon>Kinetoplastea</taxon>
        <taxon>Metakinetoplastina</taxon>
        <taxon>Trypanosomatida</taxon>
        <taxon>Trypanosomatidae</taxon>
        <taxon>Trypanosoma</taxon>
    </lineage>
</organism>
<dbReference type="InterPro" id="IPR007823">
    <property type="entry name" value="RRP8"/>
</dbReference>
<comment type="caution">
    <text evidence="10">The sequence shown here is derived from an EMBL/GenBank/DDBJ whole genome shotgun (WGS) entry which is preliminary data.</text>
</comment>
<protein>
    <recommendedName>
        <fullName evidence="8">Ribosomal RNA-processing protein 8</fullName>
        <ecNumber evidence="8">2.1.1.-</ecNumber>
    </recommendedName>
</protein>
<evidence type="ECO:0000256" key="5">
    <source>
        <dbReference type="ARBA" id="ARBA00022679"/>
    </source>
</evidence>
<keyword evidence="6 8" id="KW-0949">S-adenosyl-L-methionine</keyword>
<name>A0A3L6LF94_9TRYP</name>
<dbReference type="GO" id="GO:0008168">
    <property type="term" value="F:methyltransferase activity"/>
    <property type="evidence" value="ECO:0007669"/>
    <property type="project" value="UniProtKB-KW"/>
</dbReference>
<evidence type="ECO:0000256" key="4">
    <source>
        <dbReference type="ARBA" id="ARBA00022603"/>
    </source>
</evidence>
<keyword evidence="7 8" id="KW-0539">Nucleus</keyword>
<evidence type="ECO:0000256" key="8">
    <source>
        <dbReference type="RuleBase" id="RU365074"/>
    </source>
</evidence>
<dbReference type="EMBL" id="QSBY01000001">
    <property type="protein sequence ID" value="RHW74381.1"/>
    <property type="molecule type" value="Genomic_DNA"/>
</dbReference>
<dbReference type="AlphaFoldDB" id="A0A3L6LF94"/>
<dbReference type="Gene3D" id="1.10.10.2150">
    <property type="entry name" value="Ribosomal RNA-processing protein 8, N-terminal domain"/>
    <property type="match status" value="1"/>
</dbReference>
<dbReference type="SUPFAM" id="SSF53335">
    <property type="entry name" value="S-adenosyl-L-methionine-dependent methyltransferases"/>
    <property type="match status" value="1"/>
</dbReference>
<dbReference type="PANTHER" id="PTHR12787">
    <property type="entry name" value="RIBOSOMAL RNA-PROCESSING PROTEIN 8"/>
    <property type="match status" value="1"/>
</dbReference>
<dbReference type="GO" id="GO:0006364">
    <property type="term" value="P:rRNA processing"/>
    <property type="evidence" value="ECO:0007669"/>
    <property type="project" value="UniProtKB-UniRule"/>
</dbReference>
<dbReference type="PANTHER" id="PTHR12787:SF0">
    <property type="entry name" value="RIBOSOMAL RNA-PROCESSING PROTEIN 8"/>
    <property type="match status" value="1"/>
</dbReference>
<comment type="function">
    <text evidence="8">Probable methyltransferase required to silence rDNA.</text>
</comment>
<feature type="compositionally biased region" description="Basic and acidic residues" evidence="9">
    <location>
        <begin position="16"/>
        <end position="33"/>
    </location>
</feature>
<keyword evidence="4 8" id="KW-0489">Methyltransferase</keyword>
<gene>
    <name evidence="10" type="primary">RRP8</name>
    <name evidence="10" type="ORF">DPX39_010014700</name>
</gene>
<dbReference type="EC" id="2.1.1.-" evidence="8"/>
<feature type="compositionally biased region" description="Low complexity" evidence="9">
    <location>
        <begin position="109"/>
        <end position="118"/>
    </location>
</feature>
<comment type="subcellular location">
    <subcellularLocation>
        <location evidence="1 8">Nucleus</location>
        <location evidence="1 8">Nucleolus</location>
    </subcellularLocation>
</comment>
<evidence type="ECO:0000256" key="9">
    <source>
        <dbReference type="SAM" id="MobiDB-lite"/>
    </source>
</evidence>
<accession>A0A3L6LF94</accession>
<evidence type="ECO:0000256" key="3">
    <source>
        <dbReference type="ARBA" id="ARBA00022552"/>
    </source>
</evidence>
<dbReference type="GO" id="GO:0005730">
    <property type="term" value="C:nucleolus"/>
    <property type="evidence" value="ECO:0007669"/>
    <property type="project" value="UniProtKB-SubCell"/>
</dbReference>
<proteinExistence type="inferred from homology"/>
<dbReference type="InterPro" id="IPR029063">
    <property type="entry name" value="SAM-dependent_MTases_sf"/>
</dbReference>
<sequence>MSRGGIFGDPRKKGRTATDKYSKKEPPQSKNRTETSSAAKVSKKAGALYGPVVVHSSGCASRDSANDRRGIPFKNKHEEREYKKAKHIPKYAPNPTGGKGENGEPTPRPSGASSAAQRRAIRRVRDDDSVLEHFRTKLSASTFRLLNEQIYNSPISSVAELLRDPSTYADYHNGYRQQIQQWPIKPYDVILQALLEDRRGRFVANKAKSMPGYIPSSWVIADMGCGDAQVAQALCPKGYTVHSFDLHAMNEYVTVANIAHVPLEKKSVDICIFSLSLMSTDYIKCLYEAFRILKPKRLLKIVEVRSRVPHPRRFAELVEGIGFTLDYHDTVGDYFVAYDFIKLDGQESANHTQSMTRKRCLSRHCTKSGDRYRFVRDNCGFCRAETN</sequence>